<evidence type="ECO:0000256" key="8">
    <source>
        <dbReference type="ARBA" id="ARBA00023224"/>
    </source>
</evidence>
<dbReference type="EMBL" id="LUCM01004970">
    <property type="protein sequence ID" value="KAA0193527.1"/>
    <property type="molecule type" value="Genomic_DNA"/>
</dbReference>
<gene>
    <name evidence="13" type="ORF">FBUS_03258</name>
</gene>
<feature type="transmembrane region" description="Helical" evidence="11">
    <location>
        <begin position="154"/>
        <end position="173"/>
    </location>
</feature>
<evidence type="ECO:0000256" key="5">
    <source>
        <dbReference type="ARBA" id="ARBA00023040"/>
    </source>
</evidence>
<feature type="compositionally biased region" description="Polar residues" evidence="10">
    <location>
        <begin position="317"/>
        <end position="327"/>
    </location>
</feature>
<dbReference type="PRINTS" id="PR01012">
    <property type="entry name" value="NRPEPTIDEYR"/>
</dbReference>
<feature type="region of interest" description="Disordered" evidence="10">
    <location>
        <begin position="283"/>
        <end position="330"/>
    </location>
</feature>
<keyword evidence="5 9" id="KW-0297">G-protein coupled receptor</keyword>
<dbReference type="CDD" id="cd15203">
    <property type="entry name" value="7tmA_NPYR-like"/>
    <property type="match status" value="1"/>
</dbReference>
<keyword evidence="6 11" id="KW-0472">Membrane</keyword>
<dbReference type="PANTHER" id="PTHR24235">
    <property type="entry name" value="NEUROPEPTIDE Y RECEPTOR"/>
    <property type="match status" value="1"/>
</dbReference>
<reference evidence="13" key="1">
    <citation type="submission" date="2019-05" db="EMBL/GenBank/DDBJ databases">
        <title>Annotation for the trematode Fasciolopsis buski.</title>
        <authorList>
            <person name="Choi Y.-J."/>
        </authorList>
    </citation>
    <scope>NUCLEOTIDE SEQUENCE</scope>
    <source>
        <strain evidence="13">HT</strain>
        <tissue evidence="13">Whole worm</tissue>
    </source>
</reference>
<protein>
    <submittedName>
        <fullName evidence="13">Neuropeptide Y receptor invertebrate</fullName>
    </submittedName>
</protein>
<dbReference type="PROSITE" id="PS50262">
    <property type="entry name" value="G_PROTEIN_RECEP_F1_2"/>
    <property type="match status" value="1"/>
</dbReference>
<evidence type="ECO:0000256" key="2">
    <source>
        <dbReference type="ARBA" id="ARBA00010663"/>
    </source>
</evidence>
<keyword evidence="7 9" id="KW-0675">Receptor</keyword>
<dbReference type="SUPFAM" id="SSF81321">
    <property type="entry name" value="Family A G protein-coupled receptor-like"/>
    <property type="match status" value="1"/>
</dbReference>
<sequence length="632" mass="72123">MNTPKLGVNGSDLMRSDKQHDVKNCNISVLNFSGIKYLLEKCPNFSGPLQKALIQVFQEEYGDSRDQPDLPMPVLIFILSIFMVMILFGTLGSALVILVVARKPSMRSRSNMFIMNLAISDLTLCLFTEPFNLFQIWATNRPWNLGSLMCKLLAMFQGTNIFVSTISITAIALDRFQCIIYPTVPHRRSNNVATLLILVWIAAFILASPLAFFSHVDEVKVLRCTERTFNRLTQQLKVSYYVAALFFQYVVPLLTVSIVYWRICVRIRNRFLRTANKGGCAIQLNDGKPHRRPSPRRPEENVPRDVTHSCHRRGSMHNITDSRQSPHSVIHRPRDEQLQTAQLTVTRATRMHREKKPIVLLSAIAIIFGLSWLPLNISNVYMEFKEMMIAKHFQLPSMMTWNNVTSNVSNQINPLKEQSLIGPENVLIFQTFCLFLVLNSACFNPIIYGWLNDNFRAEFCNFFRANFCRRNGLICFLKQQTESSQSHMKPITRPEANSCPVHWVTSPPFYSSCKFDGSLSSVEIEHKVATRFARSLRADSNVIPISVEDDPQWMKENPGQDPTKPTEYLSSCGTVIPERQLFAANENDQLEIERINQSLLKALSENDDSQDTIPEVDSKPDQQNWCSVITAV</sequence>
<feature type="transmembrane region" description="Helical" evidence="11">
    <location>
        <begin position="357"/>
        <end position="375"/>
    </location>
</feature>
<evidence type="ECO:0000256" key="7">
    <source>
        <dbReference type="ARBA" id="ARBA00023170"/>
    </source>
</evidence>
<keyword evidence="4 11" id="KW-1133">Transmembrane helix</keyword>
<dbReference type="GO" id="GO:0016020">
    <property type="term" value="C:membrane"/>
    <property type="evidence" value="ECO:0007669"/>
    <property type="project" value="UniProtKB-SubCell"/>
</dbReference>
<evidence type="ECO:0000256" key="3">
    <source>
        <dbReference type="ARBA" id="ARBA00022692"/>
    </source>
</evidence>
<evidence type="ECO:0000256" key="6">
    <source>
        <dbReference type="ARBA" id="ARBA00023136"/>
    </source>
</evidence>
<evidence type="ECO:0000256" key="9">
    <source>
        <dbReference type="RuleBase" id="RU000688"/>
    </source>
</evidence>
<comment type="subcellular location">
    <subcellularLocation>
        <location evidence="1">Membrane</location>
        <topology evidence="1">Multi-pass membrane protein</topology>
    </subcellularLocation>
</comment>
<feature type="domain" description="G-protein coupled receptors family 1 profile" evidence="12">
    <location>
        <begin position="92"/>
        <end position="448"/>
    </location>
</feature>
<dbReference type="OrthoDB" id="9046662at2759"/>
<feature type="transmembrane region" description="Helical" evidence="11">
    <location>
        <begin position="238"/>
        <end position="263"/>
    </location>
</feature>
<dbReference type="Proteomes" id="UP000728185">
    <property type="component" value="Unassembled WGS sequence"/>
</dbReference>
<dbReference type="AlphaFoldDB" id="A0A8E0S0Y4"/>
<evidence type="ECO:0000256" key="11">
    <source>
        <dbReference type="SAM" id="Phobius"/>
    </source>
</evidence>
<dbReference type="SMART" id="SM01381">
    <property type="entry name" value="7TM_GPCR_Srsx"/>
    <property type="match status" value="1"/>
</dbReference>
<dbReference type="InterPro" id="IPR000276">
    <property type="entry name" value="GPCR_Rhodpsn"/>
</dbReference>
<evidence type="ECO:0000313" key="13">
    <source>
        <dbReference type="EMBL" id="KAA0193527.1"/>
    </source>
</evidence>
<accession>A0A8E0S0Y4</accession>
<feature type="transmembrane region" description="Helical" evidence="11">
    <location>
        <begin position="193"/>
        <end position="213"/>
    </location>
</feature>
<keyword evidence="14" id="KW-1185">Reference proteome</keyword>
<evidence type="ECO:0000259" key="12">
    <source>
        <dbReference type="PROSITE" id="PS50262"/>
    </source>
</evidence>
<evidence type="ECO:0000256" key="1">
    <source>
        <dbReference type="ARBA" id="ARBA00004141"/>
    </source>
</evidence>
<dbReference type="InterPro" id="IPR000611">
    <property type="entry name" value="NPY_rcpt"/>
</dbReference>
<evidence type="ECO:0000313" key="14">
    <source>
        <dbReference type="Proteomes" id="UP000728185"/>
    </source>
</evidence>
<organism evidence="13 14">
    <name type="scientific">Fasciolopsis buskii</name>
    <dbReference type="NCBI Taxonomy" id="27845"/>
    <lineage>
        <taxon>Eukaryota</taxon>
        <taxon>Metazoa</taxon>
        <taxon>Spiralia</taxon>
        <taxon>Lophotrochozoa</taxon>
        <taxon>Platyhelminthes</taxon>
        <taxon>Trematoda</taxon>
        <taxon>Digenea</taxon>
        <taxon>Plagiorchiida</taxon>
        <taxon>Echinostomata</taxon>
        <taxon>Echinostomatoidea</taxon>
        <taxon>Fasciolidae</taxon>
        <taxon>Fasciolopsis</taxon>
    </lineage>
</organism>
<dbReference type="PRINTS" id="PR00237">
    <property type="entry name" value="GPCRRHODOPSN"/>
</dbReference>
<evidence type="ECO:0000256" key="4">
    <source>
        <dbReference type="ARBA" id="ARBA00022989"/>
    </source>
</evidence>
<feature type="transmembrane region" description="Helical" evidence="11">
    <location>
        <begin position="427"/>
        <end position="451"/>
    </location>
</feature>
<dbReference type="GO" id="GO:0004983">
    <property type="term" value="F:neuropeptide Y receptor activity"/>
    <property type="evidence" value="ECO:0007669"/>
    <property type="project" value="InterPro"/>
</dbReference>
<proteinExistence type="inferred from homology"/>
<comment type="similarity">
    <text evidence="2 9">Belongs to the G-protein coupled receptor 1 family.</text>
</comment>
<dbReference type="PROSITE" id="PS00237">
    <property type="entry name" value="G_PROTEIN_RECEP_F1_1"/>
    <property type="match status" value="1"/>
</dbReference>
<feature type="compositionally biased region" description="Basic and acidic residues" evidence="10">
    <location>
        <begin position="296"/>
        <end position="308"/>
    </location>
</feature>
<feature type="transmembrane region" description="Helical" evidence="11">
    <location>
        <begin position="74"/>
        <end position="101"/>
    </location>
</feature>
<feature type="transmembrane region" description="Helical" evidence="11">
    <location>
        <begin position="113"/>
        <end position="134"/>
    </location>
</feature>
<evidence type="ECO:0000256" key="10">
    <source>
        <dbReference type="SAM" id="MobiDB-lite"/>
    </source>
</evidence>
<dbReference type="Pfam" id="PF00001">
    <property type="entry name" value="7tm_1"/>
    <property type="match status" value="1"/>
</dbReference>
<keyword evidence="3 9" id="KW-0812">Transmembrane</keyword>
<name>A0A8E0S0Y4_9TREM</name>
<keyword evidence="8 9" id="KW-0807">Transducer</keyword>
<dbReference type="InterPro" id="IPR017452">
    <property type="entry name" value="GPCR_Rhodpsn_7TM"/>
</dbReference>
<dbReference type="PANTHER" id="PTHR24235:SF12">
    <property type="entry name" value="G-PROTEIN COUPLED RECEPTORS FAMILY 1 PROFILE DOMAIN-CONTAINING PROTEIN"/>
    <property type="match status" value="1"/>
</dbReference>
<dbReference type="Gene3D" id="1.20.1070.10">
    <property type="entry name" value="Rhodopsin 7-helix transmembrane proteins"/>
    <property type="match status" value="1"/>
</dbReference>
<comment type="caution">
    <text evidence="13">The sequence shown here is derived from an EMBL/GenBank/DDBJ whole genome shotgun (WGS) entry which is preliminary data.</text>
</comment>